<accession>A0A9J6EMT7</accession>
<sequence length="917" mass="100693">MRRRAVYILKVGARSLSCRSSVGFYGASTSEVAMIDVPSTSAGQSVGGSATKSSSEDKAAWRRARDAERKRRRRAVDKRTRKREAECKRRRREADPDAARERKRAEVAAWRAKQYATPNARFKCDFLDRSFGHTCKVCDRLWFDNNLTRIGNIQNNSKALSVLCDTFGKGTDYADYVVCATCKQSLIAGRVPSASTARLARIIVPSRLVAYSGILQCRGTATWVGARGGVVVASRWSQVQVPRSDVTAHAQSRAASRSSLNAQIWDTVPDTVPDTDPSSTYAAEPEAWSESAEDSYREYYEPTEEKLDSSGIKHRIGGITSVGIFLIAVVGIAMVIMGLGYTKERGMGGPSLPYEAETVAPEARPRASRRRSFMPATYKSSPSPMSPSCIDDEDDDCGNTTDAATTNAAPFVTGNDTVSSNEGPQTQSKLGKEDSVAKGTVVKDGGPKRTIRTDHAAKGRSSNGHRTKGSVTKNVRTKVRTASGPVDKSTTSMDYTTKRFPERGHEPVVSPMPQDHAASAHSVRTSAMLLCAYGNWTSVDTSFPEDGLCDYAFFDALYRSLPRDSDVARLGRPSAALRRFLAGTRRYRRTQTGVATSYKGLRSATKAMESSRAASDIRTLWKSGVRHLGVLDFVPGADASEATVERLFKFLELCQKLQDKVIPKTALPKASLALGITFMSINKREVYASVEKHLRSGWSAGRHKIDLVVLRTHLSGRDDTDPSCTITGSSVWGRTLADYQPSMMDTLYYMEKKLKPLSSQLLLFISMSAAVRRYVPVGQDNKTKSFALGSRCKPYDESDYVREIENFASVCGDEEYVAHIVRDEAHKTMHSFRLTPRSAVTFDSEDTIFAKMCKARKMVASVPFGLALFDAEFDDTSNECAATNKFGNFTLVRAAGRAVDYVYGPTFTNTSQCSHVS</sequence>
<organism evidence="3 4">
    <name type="scientific">Rhipicephalus microplus</name>
    <name type="common">Cattle tick</name>
    <name type="synonym">Boophilus microplus</name>
    <dbReference type="NCBI Taxonomy" id="6941"/>
    <lineage>
        <taxon>Eukaryota</taxon>
        <taxon>Metazoa</taxon>
        <taxon>Ecdysozoa</taxon>
        <taxon>Arthropoda</taxon>
        <taxon>Chelicerata</taxon>
        <taxon>Arachnida</taxon>
        <taxon>Acari</taxon>
        <taxon>Parasitiformes</taxon>
        <taxon>Ixodida</taxon>
        <taxon>Ixodoidea</taxon>
        <taxon>Ixodidae</taxon>
        <taxon>Rhipicephalinae</taxon>
        <taxon>Rhipicephalus</taxon>
        <taxon>Boophilus</taxon>
    </lineage>
</organism>
<name>A0A9J6EMT7_RHIMP</name>
<protein>
    <submittedName>
        <fullName evidence="3">Uncharacterized protein</fullName>
    </submittedName>
</protein>
<feature type="compositionally biased region" description="Basic and acidic residues" evidence="1">
    <location>
        <begin position="445"/>
        <end position="457"/>
    </location>
</feature>
<dbReference type="EMBL" id="JABSTU010000003">
    <property type="protein sequence ID" value="KAH8035468.1"/>
    <property type="molecule type" value="Genomic_DNA"/>
</dbReference>
<feature type="compositionally biased region" description="Low complexity" evidence="1">
    <location>
        <begin position="266"/>
        <end position="290"/>
    </location>
</feature>
<gene>
    <name evidence="3" type="ORF">HPB51_005703</name>
</gene>
<feature type="region of interest" description="Disordered" evidence="1">
    <location>
        <begin position="357"/>
        <end position="471"/>
    </location>
</feature>
<evidence type="ECO:0000256" key="2">
    <source>
        <dbReference type="SAM" id="Phobius"/>
    </source>
</evidence>
<reference evidence="3" key="2">
    <citation type="submission" date="2021-09" db="EMBL/GenBank/DDBJ databases">
        <authorList>
            <person name="Jia N."/>
            <person name="Wang J."/>
            <person name="Shi W."/>
            <person name="Du L."/>
            <person name="Sun Y."/>
            <person name="Zhan W."/>
            <person name="Jiang J."/>
            <person name="Wang Q."/>
            <person name="Zhang B."/>
            <person name="Ji P."/>
            <person name="Sakyi L.B."/>
            <person name="Cui X."/>
            <person name="Yuan T."/>
            <person name="Jiang B."/>
            <person name="Yang W."/>
            <person name="Lam T.T.-Y."/>
            <person name="Chang Q."/>
            <person name="Ding S."/>
            <person name="Wang X."/>
            <person name="Zhu J."/>
            <person name="Ruan X."/>
            <person name="Zhao L."/>
            <person name="Wei J."/>
            <person name="Que T."/>
            <person name="Du C."/>
            <person name="Cheng J."/>
            <person name="Dai P."/>
            <person name="Han X."/>
            <person name="Huang E."/>
            <person name="Gao Y."/>
            <person name="Liu J."/>
            <person name="Shao H."/>
            <person name="Ye R."/>
            <person name="Li L."/>
            <person name="Wei W."/>
            <person name="Wang X."/>
            <person name="Wang C."/>
            <person name="Huo Q."/>
            <person name="Li W."/>
            <person name="Guo W."/>
            <person name="Chen H."/>
            <person name="Chen S."/>
            <person name="Zhou L."/>
            <person name="Zhou L."/>
            <person name="Ni X."/>
            <person name="Tian J."/>
            <person name="Zhou Y."/>
            <person name="Sheng Y."/>
            <person name="Liu T."/>
            <person name="Pan Y."/>
            <person name="Xia L."/>
            <person name="Li J."/>
            <person name="Zhao F."/>
            <person name="Cao W."/>
        </authorList>
    </citation>
    <scope>NUCLEOTIDE SEQUENCE</scope>
    <source>
        <strain evidence="3">Rmic-2018</strain>
        <tissue evidence="3">Larvae</tissue>
    </source>
</reference>
<feature type="transmembrane region" description="Helical" evidence="2">
    <location>
        <begin position="316"/>
        <end position="341"/>
    </location>
</feature>
<feature type="region of interest" description="Disordered" evidence="1">
    <location>
        <begin position="40"/>
        <end position="101"/>
    </location>
</feature>
<feature type="compositionally biased region" description="Low complexity" evidence="1">
    <location>
        <begin position="398"/>
        <end position="409"/>
    </location>
</feature>
<feature type="compositionally biased region" description="Basic and acidic residues" evidence="1">
    <location>
        <begin position="54"/>
        <end position="69"/>
    </location>
</feature>
<keyword evidence="2" id="KW-0472">Membrane</keyword>
<reference evidence="3" key="1">
    <citation type="journal article" date="2020" name="Cell">
        <title>Large-Scale Comparative Analyses of Tick Genomes Elucidate Their Genetic Diversity and Vector Capacities.</title>
        <authorList>
            <consortium name="Tick Genome and Microbiome Consortium (TIGMIC)"/>
            <person name="Jia N."/>
            <person name="Wang J."/>
            <person name="Shi W."/>
            <person name="Du L."/>
            <person name="Sun Y."/>
            <person name="Zhan W."/>
            <person name="Jiang J.F."/>
            <person name="Wang Q."/>
            <person name="Zhang B."/>
            <person name="Ji P."/>
            <person name="Bell-Sakyi L."/>
            <person name="Cui X.M."/>
            <person name="Yuan T.T."/>
            <person name="Jiang B.G."/>
            <person name="Yang W.F."/>
            <person name="Lam T.T."/>
            <person name="Chang Q.C."/>
            <person name="Ding S.J."/>
            <person name="Wang X.J."/>
            <person name="Zhu J.G."/>
            <person name="Ruan X.D."/>
            <person name="Zhao L."/>
            <person name="Wei J.T."/>
            <person name="Ye R.Z."/>
            <person name="Que T.C."/>
            <person name="Du C.H."/>
            <person name="Zhou Y.H."/>
            <person name="Cheng J.X."/>
            <person name="Dai P.F."/>
            <person name="Guo W.B."/>
            <person name="Han X.H."/>
            <person name="Huang E.J."/>
            <person name="Li L.F."/>
            <person name="Wei W."/>
            <person name="Gao Y.C."/>
            <person name="Liu J.Z."/>
            <person name="Shao H.Z."/>
            <person name="Wang X."/>
            <person name="Wang C.C."/>
            <person name="Yang T.C."/>
            <person name="Huo Q.B."/>
            <person name="Li W."/>
            <person name="Chen H.Y."/>
            <person name="Chen S.E."/>
            <person name="Zhou L.G."/>
            <person name="Ni X.B."/>
            <person name="Tian J.H."/>
            <person name="Sheng Y."/>
            <person name="Liu T."/>
            <person name="Pan Y.S."/>
            <person name="Xia L.Y."/>
            <person name="Li J."/>
            <person name="Zhao F."/>
            <person name="Cao W.C."/>
        </authorList>
    </citation>
    <scope>NUCLEOTIDE SEQUENCE</scope>
    <source>
        <strain evidence="3">Rmic-2018</strain>
    </source>
</reference>
<keyword evidence="4" id="KW-1185">Reference proteome</keyword>
<keyword evidence="2" id="KW-1133">Transmembrane helix</keyword>
<feature type="region of interest" description="Disordered" evidence="1">
    <location>
        <begin position="265"/>
        <end position="294"/>
    </location>
</feature>
<evidence type="ECO:0000313" key="4">
    <source>
        <dbReference type="Proteomes" id="UP000821866"/>
    </source>
</evidence>
<feature type="compositionally biased region" description="Basic residues" evidence="1">
    <location>
        <begin position="70"/>
        <end position="82"/>
    </location>
</feature>
<dbReference type="AlphaFoldDB" id="A0A9J6EMT7"/>
<evidence type="ECO:0000313" key="3">
    <source>
        <dbReference type="EMBL" id="KAH8035468.1"/>
    </source>
</evidence>
<feature type="compositionally biased region" description="Polar residues" evidence="1">
    <location>
        <begin position="414"/>
        <end position="429"/>
    </location>
</feature>
<feature type="compositionally biased region" description="Polar residues" evidence="1">
    <location>
        <begin position="40"/>
        <end position="53"/>
    </location>
</feature>
<feature type="compositionally biased region" description="Basic and acidic residues" evidence="1">
    <location>
        <begin position="83"/>
        <end position="101"/>
    </location>
</feature>
<evidence type="ECO:0000256" key="1">
    <source>
        <dbReference type="SAM" id="MobiDB-lite"/>
    </source>
</evidence>
<proteinExistence type="predicted"/>
<keyword evidence="2" id="KW-0812">Transmembrane</keyword>
<dbReference type="Proteomes" id="UP000821866">
    <property type="component" value="Chromosome 11"/>
</dbReference>
<comment type="caution">
    <text evidence="3">The sequence shown here is derived from an EMBL/GenBank/DDBJ whole genome shotgun (WGS) entry which is preliminary data.</text>
</comment>